<keyword evidence="4" id="KW-0479">Metal-binding</keyword>
<dbReference type="AlphaFoldDB" id="A0A811NVF8"/>
<protein>
    <recommendedName>
        <fullName evidence="10">RanBP2-type domain-containing protein</fullName>
    </recommendedName>
</protein>
<evidence type="ECO:0000256" key="3">
    <source>
        <dbReference type="ARBA" id="ARBA00022692"/>
    </source>
</evidence>
<dbReference type="InterPro" id="IPR035952">
    <property type="entry name" value="Rhomboid-like_sf"/>
</dbReference>
<comment type="caution">
    <text evidence="11">The sequence shown here is derived from an EMBL/GenBank/DDBJ whole genome shotgun (WGS) entry which is preliminary data.</text>
</comment>
<gene>
    <name evidence="11" type="ORF">NCGR_LOCUS21712</name>
</gene>
<keyword evidence="8" id="KW-0472">Membrane</keyword>
<evidence type="ECO:0000259" key="10">
    <source>
        <dbReference type="PROSITE" id="PS50199"/>
    </source>
</evidence>
<evidence type="ECO:0000256" key="1">
    <source>
        <dbReference type="ARBA" id="ARBA00004141"/>
    </source>
</evidence>
<evidence type="ECO:0000313" key="11">
    <source>
        <dbReference type="EMBL" id="CAD6231815.1"/>
    </source>
</evidence>
<keyword evidence="3" id="KW-0812">Transmembrane</keyword>
<evidence type="ECO:0000256" key="7">
    <source>
        <dbReference type="ARBA" id="ARBA00022989"/>
    </source>
</evidence>
<comment type="similarity">
    <text evidence="2">Belongs to the peptidase S54 family.</text>
</comment>
<keyword evidence="12" id="KW-1185">Reference proteome</keyword>
<accession>A0A811NVF8</accession>
<proteinExistence type="inferred from homology"/>
<keyword evidence="5 9" id="KW-0863">Zinc-finger</keyword>
<organism evidence="11 12">
    <name type="scientific">Miscanthus lutarioriparius</name>
    <dbReference type="NCBI Taxonomy" id="422564"/>
    <lineage>
        <taxon>Eukaryota</taxon>
        <taxon>Viridiplantae</taxon>
        <taxon>Streptophyta</taxon>
        <taxon>Embryophyta</taxon>
        <taxon>Tracheophyta</taxon>
        <taxon>Spermatophyta</taxon>
        <taxon>Magnoliopsida</taxon>
        <taxon>Liliopsida</taxon>
        <taxon>Poales</taxon>
        <taxon>Poaceae</taxon>
        <taxon>PACMAD clade</taxon>
        <taxon>Panicoideae</taxon>
        <taxon>Andropogonodae</taxon>
        <taxon>Andropogoneae</taxon>
        <taxon>Saccharinae</taxon>
        <taxon>Miscanthus</taxon>
    </lineage>
</organism>
<dbReference type="SUPFAM" id="SSF144091">
    <property type="entry name" value="Rhomboid-like"/>
    <property type="match status" value="1"/>
</dbReference>
<dbReference type="GO" id="GO:0016020">
    <property type="term" value="C:membrane"/>
    <property type="evidence" value="ECO:0007669"/>
    <property type="project" value="UniProtKB-SubCell"/>
</dbReference>
<dbReference type="InterPro" id="IPR001876">
    <property type="entry name" value="Znf_RanBP2"/>
</dbReference>
<reference evidence="11" key="1">
    <citation type="submission" date="2020-10" db="EMBL/GenBank/DDBJ databases">
        <authorList>
            <person name="Han B."/>
            <person name="Lu T."/>
            <person name="Zhao Q."/>
            <person name="Huang X."/>
            <person name="Zhao Y."/>
        </authorList>
    </citation>
    <scope>NUCLEOTIDE SEQUENCE</scope>
</reference>
<evidence type="ECO:0000313" key="12">
    <source>
        <dbReference type="Proteomes" id="UP000604825"/>
    </source>
</evidence>
<dbReference type="Pfam" id="PF01694">
    <property type="entry name" value="Rhomboid"/>
    <property type="match status" value="1"/>
</dbReference>
<dbReference type="InterPro" id="IPR022764">
    <property type="entry name" value="Peptidase_S54_rhomboid_dom"/>
</dbReference>
<evidence type="ECO:0000256" key="2">
    <source>
        <dbReference type="ARBA" id="ARBA00009045"/>
    </source>
</evidence>
<keyword evidence="7" id="KW-1133">Transmembrane helix</keyword>
<evidence type="ECO:0000256" key="5">
    <source>
        <dbReference type="ARBA" id="ARBA00022771"/>
    </source>
</evidence>
<name>A0A811NVF8_9POAL</name>
<comment type="subcellular location">
    <subcellularLocation>
        <location evidence="1">Membrane</location>
        <topology evidence="1">Multi-pass membrane protein</topology>
    </subcellularLocation>
</comment>
<evidence type="ECO:0000256" key="6">
    <source>
        <dbReference type="ARBA" id="ARBA00022833"/>
    </source>
</evidence>
<keyword evidence="6" id="KW-0862">Zinc</keyword>
<sequence length="368" mass="40298">MGSGTSSYRRRPRGFVLDPSKGMLPLLGLQVLLEYGRAGSARPPATAALLAANVLIFLRPGALDAILPKKAYVALNPNIFFKFRDLKTFFLSPWYHVNEVHLFCNMTTLLWTGVELETSMGTAEFASMVAALLGLSQGAMLLLSKGLFLLGEGAPYYEEFCIGFSGVLFGMKAVTMSARPGDFLHLAGMVIPAKYSVWAELFLVQALIPNTSFVGHLGGILAGHVYLWLKGSFNRNRPAPGSFNRLGSGSFNRPRPLSRLISCGTRAMALPVRFAQELVRSVPLLPKGHVTGRRRAGCCASAARGCPKGCWVCSSCNDYNSIATDICERCSTMREDCASSWGQHHQASCNRELTVEELRIRRVHRFDI</sequence>
<evidence type="ECO:0000256" key="9">
    <source>
        <dbReference type="PROSITE-ProRule" id="PRU00322"/>
    </source>
</evidence>
<evidence type="ECO:0000256" key="4">
    <source>
        <dbReference type="ARBA" id="ARBA00022723"/>
    </source>
</evidence>
<dbReference type="GO" id="GO:0004252">
    <property type="term" value="F:serine-type endopeptidase activity"/>
    <property type="evidence" value="ECO:0007669"/>
    <property type="project" value="InterPro"/>
</dbReference>
<feature type="domain" description="RanBP2-type" evidence="10">
    <location>
        <begin position="307"/>
        <end position="336"/>
    </location>
</feature>
<dbReference type="EMBL" id="CAJGYO010000005">
    <property type="protein sequence ID" value="CAD6231815.1"/>
    <property type="molecule type" value="Genomic_DNA"/>
</dbReference>
<dbReference type="PROSITE" id="PS01358">
    <property type="entry name" value="ZF_RANBP2_1"/>
    <property type="match status" value="1"/>
</dbReference>
<dbReference type="GO" id="GO:0008270">
    <property type="term" value="F:zinc ion binding"/>
    <property type="evidence" value="ECO:0007669"/>
    <property type="project" value="UniProtKB-KW"/>
</dbReference>
<dbReference type="Proteomes" id="UP000604825">
    <property type="component" value="Unassembled WGS sequence"/>
</dbReference>
<dbReference type="PANTHER" id="PTHR43066:SF27">
    <property type="entry name" value="RHOMBOID-LIKE PROTEIN 14 MITOCHONDRIAL"/>
    <property type="match status" value="1"/>
</dbReference>
<dbReference type="Gene3D" id="1.20.1540.10">
    <property type="entry name" value="Rhomboid-like"/>
    <property type="match status" value="1"/>
</dbReference>
<dbReference type="PANTHER" id="PTHR43066">
    <property type="entry name" value="RHOMBOID-RELATED PROTEIN"/>
    <property type="match status" value="1"/>
</dbReference>
<dbReference type="OrthoDB" id="668654at2759"/>
<dbReference type="PROSITE" id="PS50199">
    <property type="entry name" value="ZF_RANBP2_2"/>
    <property type="match status" value="1"/>
</dbReference>
<evidence type="ECO:0000256" key="8">
    <source>
        <dbReference type="ARBA" id="ARBA00023136"/>
    </source>
</evidence>